<gene>
    <name evidence="1" type="ORF">DFP72DRAFT_1011151</name>
</gene>
<evidence type="ECO:0000313" key="1">
    <source>
        <dbReference type="EMBL" id="KAF6753124.1"/>
    </source>
</evidence>
<dbReference type="Proteomes" id="UP000521943">
    <property type="component" value="Unassembled WGS sequence"/>
</dbReference>
<dbReference type="EMBL" id="JACGCI010000041">
    <property type="protein sequence ID" value="KAF6753124.1"/>
    <property type="molecule type" value="Genomic_DNA"/>
</dbReference>
<name>A0A8H6M4T5_9AGAR</name>
<reference evidence="1 2" key="1">
    <citation type="submission" date="2020-07" db="EMBL/GenBank/DDBJ databases">
        <title>Comparative genomics of pyrophilous fungi reveals a link between fire events and developmental genes.</title>
        <authorList>
            <consortium name="DOE Joint Genome Institute"/>
            <person name="Steindorff A.S."/>
            <person name="Carver A."/>
            <person name="Calhoun S."/>
            <person name="Stillman K."/>
            <person name="Liu H."/>
            <person name="Lipzen A."/>
            <person name="Pangilinan J."/>
            <person name="Labutti K."/>
            <person name="Bruns T.D."/>
            <person name="Grigoriev I.V."/>
        </authorList>
    </citation>
    <scope>NUCLEOTIDE SEQUENCE [LARGE SCALE GENOMIC DNA]</scope>
    <source>
        <strain evidence="1 2">CBS 144469</strain>
    </source>
</reference>
<proteinExistence type="predicted"/>
<comment type="caution">
    <text evidence="1">The sequence shown here is derived from an EMBL/GenBank/DDBJ whole genome shotgun (WGS) entry which is preliminary data.</text>
</comment>
<dbReference type="AlphaFoldDB" id="A0A8H6M4T5"/>
<sequence>MPFVTDAAWPDFLLEHFDSSSCHEDEAWEPYHRSLADRYYAVYPYMLMYCFHVHAGDPGFVIGYQGLLSEPWASDTTYAMPSVVRQRPHFRPVLIFDIQDPAWATRADLRLEADRRMHQRYDYPSQHRYDHTSNLNDCPLPHLWGLSLLGTSLRVYCGDVATGVVNPVSEDPPSPLPPDFLEGAWDIDILSQEGFWKMKEIIGDIVCLSAEFDPRARFLPISWTWKAGMLISFLRRSLGI</sequence>
<accession>A0A8H6M4T5</accession>
<evidence type="ECO:0000313" key="2">
    <source>
        <dbReference type="Proteomes" id="UP000521943"/>
    </source>
</evidence>
<keyword evidence="2" id="KW-1185">Reference proteome</keyword>
<dbReference type="OrthoDB" id="3255221at2759"/>
<protein>
    <submittedName>
        <fullName evidence="1">Uncharacterized protein</fullName>
    </submittedName>
</protein>
<organism evidence="1 2">
    <name type="scientific">Ephemerocybe angulata</name>
    <dbReference type="NCBI Taxonomy" id="980116"/>
    <lineage>
        <taxon>Eukaryota</taxon>
        <taxon>Fungi</taxon>
        <taxon>Dikarya</taxon>
        <taxon>Basidiomycota</taxon>
        <taxon>Agaricomycotina</taxon>
        <taxon>Agaricomycetes</taxon>
        <taxon>Agaricomycetidae</taxon>
        <taxon>Agaricales</taxon>
        <taxon>Agaricineae</taxon>
        <taxon>Psathyrellaceae</taxon>
        <taxon>Ephemerocybe</taxon>
    </lineage>
</organism>